<dbReference type="RefSeq" id="WP_060565642.1">
    <property type="nucleotide sequence ID" value="NZ_CP040006.1"/>
</dbReference>
<dbReference type="PANTHER" id="PTHR35007:SF2">
    <property type="entry name" value="PILUS ASSEMBLE PROTEIN"/>
    <property type="match status" value="1"/>
</dbReference>
<protein>
    <submittedName>
        <fullName evidence="8">Type II secretion system protein F</fullName>
    </submittedName>
</protein>
<dbReference type="OrthoDB" id="5185234at2"/>
<dbReference type="AlphaFoldDB" id="A0A0V8RXN8"/>
<gene>
    <name evidence="8" type="ORF">APY09_00075</name>
</gene>
<comment type="subcellular location">
    <subcellularLocation>
        <location evidence="1">Cell membrane</location>
        <topology evidence="1">Multi-pass membrane protein</topology>
    </subcellularLocation>
</comment>
<dbReference type="GO" id="GO:0005886">
    <property type="term" value="C:plasma membrane"/>
    <property type="evidence" value="ECO:0007669"/>
    <property type="project" value="UniProtKB-SubCell"/>
</dbReference>
<keyword evidence="4 6" id="KW-1133">Transmembrane helix</keyword>
<reference evidence="8 9" key="1">
    <citation type="submission" date="2015-10" db="EMBL/GenBank/DDBJ databases">
        <title>Draft Genome of Actinomyces odontolyticus subsp. actinosynbacter strain XH001.</title>
        <authorList>
            <person name="Mclean J.S."/>
            <person name="He X."/>
        </authorList>
    </citation>
    <scope>NUCLEOTIDE SEQUENCE [LARGE SCALE GENOMIC DNA]</scope>
    <source>
        <strain evidence="8 9">XH001</strain>
    </source>
</reference>
<feature type="transmembrane region" description="Helical" evidence="6">
    <location>
        <begin position="121"/>
        <end position="143"/>
    </location>
</feature>
<sequence length="298" mass="31038">MNPWIMRALDLAVALVAGAGLVLILAAALARRPSFVDRVAQGRVQEQPPSALVAWTRRMSASALDSLGSTSESVARRLALAGMNPDVSVFRLRQAVAGVAGLVAACALVAARHVSSLRASLIPLCACALVGTLLGVAGMDRFLTMRAHARQRAIDAAVPDCSELLALAVAAGESIPAAIERVAGCAGGPLGAELSLTAGHIRNGTPSVRALANLVERTESPALTRLSRTLTTAIERGSPLASVLHDQARDQRERSLAALMEEGGRREIAMLLPVVSLILPVTVMFALYPGLIALDFTP</sequence>
<dbReference type="Pfam" id="PF00482">
    <property type="entry name" value="T2SSF"/>
    <property type="match status" value="1"/>
</dbReference>
<name>A0A0V8RXN8_9ACTO</name>
<comment type="caution">
    <text evidence="8">The sequence shown here is derived from an EMBL/GenBank/DDBJ whole genome shotgun (WGS) entry which is preliminary data.</text>
</comment>
<evidence type="ECO:0000256" key="1">
    <source>
        <dbReference type="ARBA" id="ARBA00004651"/>
    </source>
</evidence>
<keyword evidence="3 6" id="KW-0812">Transmembrane</keyword>
<feature type="transmembrane region" description="Helical" evidence="6">
    <location>
        <begin position="12"/>
        <end position="30"/>
    </location>
</feature>
<feature type="transmembrane region" description="Helical" evidence="6">
    <location>
        <begin position="268"/>
        <end position="288"/>
    </location>
</feature>
<keyword evidence="2" id="KW-1003">Cell membrane</keyword>
<dbReference type="Proteomes" id="UP000054686">
    <property type="component" value="Unassembled WGS sequence"/>
</dbReference>
<dbReference type="EMBL" id="LLVT01000001">
    <property type="protein sequence ID" value="KSW12804.1"/>
    <property type="molecule type" value="Genomic_DNA"/>
</dbReference>
<accession>A0A0V8RXN8</accession>
<organism evidence="8 9">
    <name type="scientific">Schaalia odontolytica</name>
    <dbReference type="NCBI Taxonomy" id="1660"/>
    <lineage>
        <taxon>Bacteria</taxon>
        <taxon>Bacillati</taxon>
        <taxon>Actinomycetota</taxon>
        <taxon>Actinomycetes</taxon>
        <taxon>Actinomycetales</taxon>
        <taxon>Actinomycetaceae</taxon>
        <taxon>Schaalia</taxon>
    </lineage>
</organism>
<evidence type="ECO:0000256" key="5">
    <source>
        <dbReference type="ARBA" id="ARBA00023136"/>
    </source>
</evidence>
<evidence type="ECO:0000256" key="4">
    <source>
        <dbReference type="ARBA" id="ARBA00022989"/>
    </source>
</evidence>
<proteinExistence type="predicted"/>
<feature type="transmembrane region" description="Helical" evidence="6">
    <location>
        <begin position="95"/>
        <end position="115"/>
    </location>
</feature>
<evidence type="ECO:0000256" key="2">
    <source>
        <dbReference type="ARBA" id="ARBA00022475"/>
    </source>
</evidence>
<evidence type="ECO:0000259" key="7">
    <source>
        <dbReference type="Pfam" id="PF00482"/>
    </source>
</evidence>
<evidence type="ECO:0000313" key="8">
    <source>
        <dbReference type="EMBL" id="KSW12804.1"/>
    </source>
</evidence>
<evidence type="ECO:0000313" key="9">
    <source>
        <dbReference type="Proteomes" id="UP000054686"/>
    </source>
</evidence>
<keyword evidence="5 6" id="KW-0472">Membrane</keyword>
<evidence type="ECO:0000256" key="6">
    <source>
        <dbReference type="SAM" id="Phobius"/>
    </source>
</evidence>
<evidence type="ECO:0000256" key="3">
    <source>
        <dbReference type="ARBA" id="ARBA00022692"/>
    </source>
</evidence>
<dbReference type="PANTHER" id="PTHR35007">
    <property type="entry name" value="INTEGRAL MEMBRANE PROTEIN-RELATED"/>
    <property type="match status" value="1"/>
</dbReference>
<feature type="domain" description="Type II secretion system protein GspF" evidence="7">
    <location>
        <begin position="163"/>
        <end position="285"/>
    </location>
</feature>
<dbReference type="InterPro" id="IPR018076">
    <property type="entry name" value="T2SS_GspF_dom"/>
</dbReference>